<dbReference type="AlphaFoldDB" id="A0A8J7S908"/>
<evidence type="ECO:0000256" key="8">
    <source>
        <dbReference type="ARBA" id="ARBA00022801"/>
    </source>
</evidence>
<evidence type="ECO:0000256" key="7">
    <source>
        <dbReference type="ARBA" id="ARBA00022763"/>
    </source>
</evidence>
<protein>
    <recommendedName>
        <fullName evidence="4">Type-4 uracil-DNA glycosylase</fullName>
        <ecNumber evidence="3">3.2.2.27</ecNumber>
    </recommendedName>
</protein>
<dbReference type="EC" id="3.2.2.27" evidence="3"/>
<dbReference type="GO" id="GO:0051539">
    <property type="term" value="F:4 iron, 4 sulfur cluster binding"/>
    <property type="evidence" value="ECO:0007669"/>
    <property type="project" value="UniProtKB-KW"/>
</dbReference>
<evidence type="ECO:0000259" key="13">
    <source>
        <dbReference type="SMART" id="SM00986"/>
    </source>
</evidence>
<feature type="domain" description="Uracil-DNA glycosylase-like" evidence="13">
    <location>
        <begin position="121"/>
        <end position="268"/>
    </location>
</feature>
<name>A0A8J7S908_9BACT</name>
<dbReference type="InterPro" id="IPR036895">
    <property type="entry name" value="Uracil-DNA_glycosylase-like_sf"/>
</dbReference>
<evidence type="ECO:0000313" key="14">
    <source>
        <dbReference type="EMBL" id="MBP3192446.1"/>
    </source>
</evidence>
<dbReference type="SMART" id="SM00986">
    <property type="entry name" value="UDG"/>
    <property type="match status" value="1"/>
</dbReference>
<keyword evidence="7" id="KW-0227">DNA damage</keyword>
<dbReference type="SMART" id="SM00987">
    <property type="entry name" value="UreE_C"/>
    <property type="match status" value="1"/>
</dbReference>
<dbReference type="InterPro" id="IPR051536">
    <property type="entry name" value="UDG_Type-4/5"/>
</dbReference>
<dbReference type="InterPro" id="IPR005273">
    <property type="entry name" value="Ura-DNA_glyco_family4"/>
</dbReference>
<dbReference type="GO" id="GO:0046872">
    <property type="term" value="F:metal ion binding"/>
    <property type="evidence" value="ECO:0007669"/>
    <property type="project" value="UniProtKB-KW"/>
</dbReference>
<evidence type="ECO:0000313" key="15">
    <source>
        <dbReference type="Proteomes" id="UP000673975"/>
    </source>
</evidence>
<dbReference type="Pfam" id="PF03167">
    <property type="entry name" value="UDG"/>
    <property type="match status" value="1"/>
</dbReference>
<comment type="catalytic activity">
    <reaction evidence="1">
        <text>Hydrolyzes single-stranded DNA or mismatched double-stranded DNA and polynucleotides, releasing free uracil.</text>
        <dbReference type="EC" id="3.2.2.27"/>
    </reaction>
</comment>
<dbReference type="CDD" id="cd10030">
    <property type="entry name" value="UDG-F4_TTUDGA_SPO1dp_like"/>
    <property type="match status" value="1"/>
</dbReference>
<keyword evidence="8" id="KW-0378">Hydrolase</keyword>
<evidence type="ECO:0000256" key="5">
    <source>
        <dbReference type="ARBA" id="ARBA00022485"/>
    </source>
</evidence>
<evidence type="ECO:0000256" key="12">
    <source>
        <dbReference type="SAM" id="MobiDB-lite"/>
    </source>
</evidence>
<evidence type="ECO:0000256" key="3">
    <source>
        <dbReference type="ARBA" id="ARBA00012030"/>
    </source>
</evidence>
<dbReference type="NCBIfam" id="TIGR00758">
    <property type="entry name" value="UDG_fam4"/>
    <property type="match status" value="1"/>
</dbReference>
<dbReference type="PANTHER" id="PTHR33693:SF1">
    <property type="entry name" value="TYPE-4 URACIL-DNA GLYCOSYLASE"/>
    <property type="match status" value="1"/>
</dbReference>
<evidence type="ECO:0000256" key="11">
    <source>
        <dbReference type="ARBA" id="ARBA00023204"/>
    </source>
</evidence>
<accession>A0A8J7S908</accession>
<dbReference type="GO" id="GO:0006281">
    <property type="term" value="P:DNA repair"/>
    <property type="evidence" value="ECO:0007669"/>
    <property type="project" value="UniProtKB-KW"/>
</dbReference>
<organism evidence="14 15">
    <name type="scientific">Natronogracilivirga saccharolytica</name>
    <dbReference type="NCBI Taxonomy" id="2812953"/>
    <lineage>
        <taxon>Bacteria</taxon>
        <taxon>Pseudomonadati</taxon>
        <taxon>Balneolota</taxon>
        <taxon>Balneolia</taxon>
        <taxon>Balneolales</taxon>
        <taxon>Cyclonatronaceae</taxon>
        <taxon>Natronogracilivirga</taxon>
    </lineage>
</organism>
<dbReference type="RefSeq" id="WP_210511344.1">
    <property type="nucleotide sequence ID" value="NZ_JAFIDN010000004.1"/>
</dbReference>
<evidence type="ECO:0000256" key="9">
    <source>
        <dbReference type="ARBA" id="ARBA00023004"/>
    </source>
</evidence>
<feature type="region of interest" description="Disordered" evidence="12">
    <location>
        <begin position="27"/>
        <end position="90"/>
    </location>
</feature>
<evidence type="ECO:0000256" key="4">
    <source>
        <dbReference type="ARBA" id="ARBA00019403"/>
    </source>
</evidence>
<evidence type="ECO:0000256" key="2">
    <source>
        <dbReference type="ARBA" id="ARBA00006521"/>
    </source>
</evidence>
<keyword evidence="6" id="KW-0479">Metal-binding</keyword>
<dbReference type="PANTHER" id="PTHR33693">
    <property type="entry name" value="TYPE-5 URACIL-DNA GLYCOSYLASE"/>
    <property type="match status" value="1"/>
</dbReference>
<comment type="similarity">
    <text evidence="2">Belongs to the uracil-DNA glycosylase (UDG) superfamily. Type 4 (UDGa) family.</text>
</comment>
<evidence type="ECO:0000256" key="6">
    <source>
        <dbReference type="ARBA" id="ARBA00022723"/>
    </source>
</evidence>
<dbReference type="Proteomes" id="UP000673975">
    <property type="component" value="Unassembled WGS sequence"/>
</dbReference>
<dbReference type="Gene3D" id="3.40.470.10">
    <property type="entry name" value="Uracil-DNA glycosylase-like domain"/>
    <property type="match status" value="1"/>
</dbReference>
<keyword evidence="10" id="KW-0411">Iron-sulfur</keyword>
<proteinExistence type="inferred from homology"/>
<evidence type="ECO:0000256" key="10">
    <source>
        <dbReference type="ARBA" id="ARBA00023014"/>
    </source>
</evidence>
<keyword evidence="15" id="KW-1185">Reference proteome</keyword>
<dbReference type="InterPro" id="IPR005122">
    <property type="entry name" value="Uracil-DNA_glycosylase-like"/>
</dbReference>
<evidence type="ECO:0000256" key="1">
    <source>
        <dbReference type="ARBA" id="ARBA00001400"/>
    </source>
</evidence>
<reference evidence="14" key="1">
    <citation type="submission" date="2021-02" db="EMBL/GenBank/DDBJ databases">
        <title>Natronogracilivirga saccharolytica gen. nov. sp. nov. a new anaerobic, haloalkiliphilic carbohydrate-fermenting bacterium from soda lake and proposing of Cyclonatronumiaceae fam. nov. in the phylum Balneolaeota.</title>
        <authorList>
            <person name="Zhilina T.N."/>
            <person name="Sorokin D.Y."/>
            <person name="Zavarzina D.G."/>
            <person name="Toshchakov S.V."/>
            <person name="Kublanov I.V."/>
        </authorList>
    </citation>
    <scope>NUCLEOTIDE SEQUENCE</scope>
    <source>
        <strain evidence="14">Z-1702</strain>
    </source>
</reference>
<keyword evidence="11" id="KW-0234">DNA repair</keyword>
<feature type="compositionally biased region" description="Low complexity" evidence="12">
    <location>
        <begin position="66"/>
        <end position="90"/>
    </location>
</feature>
<sequence length="282" mass="31340">MSSHDLKEAIRQTKAFLEAEEKTYGAYRVPDISSQEQQTSSGQSSKHSVDAPSPSPESEKDKSSAKKSAVQAGNSEESSESGSGSASTTTLQEAATLDELRELCLHSDALRTDLGETSLVFGTGNPDADIMLIGEAPGYQEDKQGEPFVGKAGQLLNKILAAISFERDEVYIANILKHRPPNNRDPHPEERERSLPFLYRQIELVNPLIILCLGRIAAQTLLNTTAPMKSLRGRFHPFHNDIELLVTFHPAALLRNPAWKRDTWEDVKMLRKRYDNLTVDRS</sequence>
<keyword evidence="9" id="KW-0408">Iron</keyword>
<comment type="caution">
    <text evidence="14">The sequence shown here is derived from an EMBL/GenBank/DDBJ whole genome shotgun (WGS) entry which is preliminary data.</text>
</comment>
<dbReference type="EMBL" id="JAFIDN010000004">
    <property type="protein sequence ID" value="MBP3192446.1"/>
    <property type="molecule type" value="Genomic_DNA"/>
</dbReference>
<feature type="compositionally biased region" description="Low complexity" evidence="12">
    <location>
        <begin position="33"/>
        <end position="45"/>
    </location>
</feature>
<keyword evidence="5" id="KW-0004">4Fe-4S</keyword>
<dbReference type="SUPFAM" id="SSF52141">
    <property type="entry name" value="Uracil-DNA glycosylase-like"/>
    <property type="match status" value="1"/>
</dbReference>
<gene>
    <name evidence="14" type="ORF">NATSA_07210</name>
</gene>
<dbReference type="GO" id="GO:0004844">
    <property type="term" value="F:uracil DNA N-glycosylase activity"/>
    <property type="evidence" value="ECO:0007669"/>
    <property type="project" value="UniProtKB-EC"/>
</dbReference>